<evidence type="ECO:0000313" key="2">
    <source>
        <dbReference type="RefSeq" id="XP_013763709.1"/>
    </source>
</evidence>
<keyword evidence="1" id="KW-1185">Reference proteome</keyword>
<gene>
    <name evidence="2" type="primary">LOC106456082</name>
</gene>
<reference evidence="2" key="1">
    <citation type="submission" date="2025-08" db="UniProtKB">
        <authorList>
            <consortium name="RefSeq"/>
        </authorList>
    </citation>
    <scope>IDENTIFICATION</scope>
</reference>
<dbReference type="GeneID" id="106456082"/>
<sequence>GNATLHLYPHFKPLQEFKGVSEYLSTEICTSRQKRFSLVTFVDSPGLVDGDMKYPFDVDEVILWLGDLCDLILVFFDPMGQALCKRTLNIVESLNEKHGDRLRFYLSKADEAGGESDRQVCILAAASVGESTL</sequence>
<dbReference type="AlphaFoldDB" id="A0A9Y6M815"/>
<dbReference type="RefSeq" id="XP_013763709.1">
    <property type="nucleotide sequence ID" value="XM_013908255.1"/>
</dbReference>
<accession>A0A9Y6M815</accession>
<proteinExistence type="predicted"/>
<organism evidence="1 2">
    <name type="scientific">Pundamilia nyererei</name>
    <dbReference type="NCBI Taxonomy" id="303518"/>
    <lineage>
        <taxon>Eukaryota</taxon>
        <taxon>Metazoa</taxon>
        <taxon>Chordata</taxon>
        <taxon>Craniata</taxon>
        <taxon>Vertebrata</taxon>
        <taxon>Euteleostomi</taxon>
        <taxon>Actinopterygii</taxon>
        <taxon>Neopterygii</taxon>
        <taxon>Teleostei</taxon>
        <taxon>Neoteleostei</taxon>
        <taxon>Acanthomorphata</taxon>
        <taxon>Ovalentaria</taxon>
        <taxon>Cichlomorphae</taxon>
        <taxon>Cichliformes</taxon>
        <taxon>Cichlidae</taxon>
        <taxon>African cichlids</taxon>
        <taxon>Pseudocrenilabrinae</taxon>
        <taxon>Haplochromini</taxon>
        <taxon>Pundamilia</taxon>
    </lineage>
</organism>
<evidence type="ECO:0000313" key="1">
    <source>
        <dbReference type="Proteomes" id="UP000695023"/>
    </source>
</evidence>
<dbReference type="Proteomes" id="UP000695023">
    <property type="component" value="Unplaced"/>
</dbReference>
<name>A0A9Y6M815_9CICH</name>
<protein>
    <submittedName>
        <fullName evidence="2">EH domain-containing protein 1-like</fullName>
    </submittedName>
</protein>
<dbReference type="Gene3D" id="3.40.50.300">
    <property type="entry name" value="P-loop containing nucleotide triphosphate hydrolases"/>
    <property type="match status" value="1"/>
</dbReference>
<feature type="non-terminal residue" evidence="2">
    <location>
        <position position="1"/>
    </location>
</feature>
<dbReference type="InterPro" id="IPR027417">
    <property type="entry name" value="P-loop_NTPase"/>
</dbReference>